<reference evidence="2 3" key="1">
    <citation type="submission" date="2018-11" db="EMBL/GenBank/DDBJ databases">
        <title>Mesobaculum littorinae gen. nov., sp. nov., isolated from Littorina scabra that represents a novel genus of the order Rhodobacteraceae.</title>
        <authorList>
            <person name="Li F."/>
        </authorList>
    </citation>
    <scope>NUCLEOTIDE SEQUENCE [LARGE SCALE GENOMIC DNA]</scope>
    <source>
        <strain evidence="2 3">M0103</strain>
    </source>
</reference>
<name>A0A438AKN5_9RHOB</name>
<evidence type="ECO:0000313" key="3">
    <source>
        <dbReference type="Proteomes" id="UP000285908"/>
    </source>
</evidence>
<feature type="domain" description="DUF6455" evidence="1">
    <location>
        <begin position="1"/>
        <end position="81"/>
    </location>
</feature>
<gene>
    <name evidence="2" type="ORF">EKE94_00255</name>
</gene>
<keyword evidence="2" id="KW-0456">Lyase</keyword>
<dbReference type="RefSeq" id="WP_127904607.1">
    <property type="nucleotide sequence ID" value="NZ_RQXX01000001.1"/>
</dbReference>
<dbReference type="InterPro" id="IPR045601">
    <property type="entry name" value="DUF6455"/>
</dbReference>
<dbReference type="Pfam" id="PF20056">
    <property type="entry name" value="DUF6455"/>
    <property type="match status" value="1"/>
</dbReference>
<protein>
    <submittedName>
        <fullName evidence="2">Adenylosuccinate lyase</fullName>
    </submittedName>
</protein>
<proteinExistence type="predicted"/>
<organism evidence="2 3">
    <name type="scientific">Mesobaculum littorinae</name>
    <dbReference type="NCBI Taxonomy" id="2486419"/>
    <lineage>
        <taxon>Bacteria</taxon>
        <taxon>Pseudomonadati</taxon>
        <taxon>Pseudomonadota</taxon>
        <taxon>Alphaproteobacteria</taxon>
        <taxon>Rhodobacterales</taxon>
        <taxon>Roseobacteraceae</taxon>
        <taxon>Mesobaculum</taxon>
    </lineage>
</organism>
<dbReference type="GO" id="GO:0016829">
    <property type="term" value="F:lyase activity"/>
    <property type="evidence" value="ECO:0007669"/>
    <property type="project" value="UniProtKB-KW"/>
</dbReference>
<dbReference type="OrthoDB" id="7961152at2"/>
<dbReference type="AlphaFoldDB" id="A0A438AKN5"/>
<dbReference type="Proteomes" id="UP000285908">
    <property type="component" value="Unassembled WGS sequence"/>
</dbReference>
<keyword evidence="3" id="KW-1185">Reference proteome</keyword>
<dbReference type="EMBL" id="RQXX01000001">
    <property type="protein sequence ID" value="RVV99166.1"/>
    <property type="molecule type" value="Genomic_DNA"/>
</dbReference>
<comment type="caution">
    <text evidence="2">The sequence shown here is derived from an EMBL/GenBank/DDBJ whole genome shotgun (WGS) entry which is preliminary data.</text>
</comment>
<sequence length="83" mass="8901">MSFFDRLDQHFDLFSGMAAHHGADPADLAGQPNGASRLRAAVLRCTGCSRSGACAAWQARHLPQDPAPEWCRNADLLRGLAPA</sequence>
<evidence type="ECO:0000313" key="2">
    <source>
        <dbReference type="EMBL" id="RVV99166.1"/>
    </source>
</evidence>
<evidence type="ECO:0000259" key="1">
    <source>
        <dbReference type="Pfam" id="PF20056"/>
    </source>
</evidence>
<accession>A0A438AKN5</accession>